<gene>
    <name evidence="2" type="ORF">E2C01_040631</name>
</gene>
<name>A0A5B7FH70_PORTR</name>
<dbReference type="Proteomes" id="UP000324222">
    <property type="component" value="Unassembled WGS sequence"/>
</dbReference>
<feature type="compositionally biased region" description="Basic and acidic residues" evidence="1">
    <location>
        <begin position="36"/>
        <end position="48"/>
    </location>
</feature>
<reference evidence="2 3" key="1">
    <citation type="submission" date="2019-05" db="EMBL/GenBank/DDBJ databases">
        <title>Another draft genome of Portunus trituberculatus and its Hox gene families provides insights of decapod evolution.</title>
        <authorList>
            <person name="Jeong J.-H."/>
            <person name="Song I."/>
            <person name="Kim S."/>
            <person name="Choi T."/>
            <person name="Kim D."/>
            <person name="Ryu S."/>
            <person name="Kim W."/>
        </authorList>
    </citation>
    <scope>NUCLEOTIDE SEQUENCE [LARGE SCALE GENOMIC DNA]</scope>
    <source>
        <tissue evidence="2">Muscle</tissue>
    </source>
</reference>
<protein>
    <submittedName>
        <fullName evidence="2">Uncharacterized protein</fullName>
    </submittedName>
</protein>
<feature type="region of interest" description="Disordered" evidence="1">
    <location>
        <begin position="1"/>
        <end position="20"/>
    </location>
</feature>
<accession>A0A5B7FH70</accession>
<evidence type="ECO:0000256" key="1">
    <source>
        <dbReference type="SAM" id="MobiDB-lite"/>
    </source>
</evidence>
<comment type="caution">
    <text evidence="2">The sequence shown here is derived from an EMBL/GenBank/DDBJ whole genome shotgun (WGS) entry which is preliminary data.</text>
</comment>
<evidence type="ECO:0000313" key="2">
    <source>
        <dbReference type="EMBL" id="MPC46900.1"/>
    </source>
</evidence>
<evidence type="ECO:0000313" key="3">
    <source>
        <dbReference type="Proteomes" id="UP000324222"/>
    </source>
</evidence>
<feature type="region of interest" description="Disordered" evidence="1">
    <location>
        <begin position="30"/>
        <end position="61"/>
    </location>
</feature>
<keyword evidence="3" id="KW-1185">Reference proteome</keyword>
<dbReference type="AlphaFoldDB" id="A0A5B7FH70"/>
<organism evidence="2 3">
    <name type="scientific">Portunus trituberculatus</name>
    <name type="common">Swimming crab</name>
    <name type="synonym">Neptunus trituberculatus</name>
    <dbReference type="NCBI Taxonomy" id="210409"/>
    <lineage>
        <taxon>Eukaryota</taxon>
        <taxon>Metazoa</taxon>
        <taxon>Ecdysozoa</taxon>
        <taxon>Arthropoda</taxon>
        <taxon>Crustacea</taxon>
        <taxon>Multicrustacea</taxon>
        <taxon>Malacostraca</taxon>
        <taxon>Eumalacostraca</taxon>
        <taxon>Eucarida</taxon>
        <taxon>Decapoda</taxon>
        <taxon>Pleocyemata</taxon>
        <taxon>Brachyura</taxon>
        <taxon>Eubrachyura</taxon>
        <taxon>Portunoidea</taxon>
        <taxon>Portunidae</taxon>
        <taxon>Portuninae</taxon>
        <taxon>Portunus</taxon>
    </lineage>
</organism>
<dbReference type="EMBL" id="VSRR010007444">
    <property type="protein sequence ID" value="MPC46900.1"/>
    <property type="molecule type" value="Genomic_DNA"/>
</dbReference>
<sequence>MPWSGRLAGEFRSRPGGYNIPRTQRYLHATNQASSIHEHDLSHVRPKEVQLSGQGEGRYST</sequence>
<proteinExistence type="predicted"/>